<evidence type="ECO:0000259" key="2">
    <source>
        <dbReference type="SMART" id="SM00867"/>
    </source>
</evidence>
<feature type="chain" id="PRO_5017605663" evidence="1">
    <location>
        <begin position="21"/>
        <end position="216"/>
    </location>
</feature>
<dbReference type="SUPFAM" id="SSF101874">
    <property type="entry name" value="YceI-like"/>
    <property type="match status" value="1"/>
</dbReference>
<feature type="signal peptide" evidence="1">
    <location>
        <begin position="1"/>
        <end position="20"/>
    </location>
</feature>
<sequence length="216" mass="23599">MKKVIYGIFAFAALSLTSCGGTEEAETETNNTEVNAEETEEVVKAEYQLKKDDSKIAWTGTWVGGENDGKSHHGTISFNTGEVKQNGDDIKGGFTVDMTSISVEDLDETSGKGKLEGHLSNEDFFNTSEYGEAKVELLNIVEDQAEIVLHVAGVEINRTIPLNIDTDEDVMTIKGDFTIDFTKAEMKGMQPNPEKPEEGSVSNEIHFDLEAVLGKV</sequence>
<comment type="caution">
    <text evidence="3">The sequence shown here is derived from an EMBL/GenBank/DDBJ whole genome shotgun (WGS) entry which is preliminary data.</text>
</comment>
<organism evidence="3 4">
    <name type="scientific">Brumimicrobium aurantiacum</name>
    <dbReference type="NCBI Taxonomy" id="1737063"/>
    <lineage>
        <taxon>Bacteria</taxon>
        <taxon>Pseudomonadati</taxon>
        <taxon>Bacteroidota</taxon>
        <taxon>Flavobacteriia</taxon>
        <taxon>Flavobacteriales</taxon>
        <taxon>Crocinitomicaceae</taxon>
        <taxon>Brumimicrobium</taxon>
    </lineage>
</organism>
<dbReference type="RefSeq" id="WP_116881614.1">
    <property type="nucleotide sequence ID" value="NZ_QURB01000008.1"/>
</dbReference>
<dbReference type="InterPro" id="IPR007372">
    <property type="entry name" value="Lipid/polyisoprenoid-bd_YceI"/>
</dbReference>
<dbReference type="SMART" id="SM00867">
    <property type="entry name" value="YceI"/>
    <property type="match status" value="1"/>
</dbReference>
<dbReference type="PROSITE" id="PS51257">
    <property type="entry name" value="PROKAR_LIPOPROTEIN"/>
    <property type="match status" value="1"/>
</dbReference>
<dbReference type="Gene3D" id="2.40.128.110">
    <property type="entry name" value="Lipid/polyisoprenoid-binding, YceI-like"/>
    <property type="match status" value="1"/>
</dbReference>
<dbReference type="OrthoDB" id="951410at2"/>
<proteinExistence type="predicted"/>
<evidence type="ECO:0000313" key="4">
    <source>
        <dbReference type="Proteomes" id="UP000257127"/>
    </source>
</evidence>
<evidence type="ECO:0000313" key="3">
    <source>
        <dbReference type="EMBL" id="RFC53555.1"/>
    </source>
</evidence>
<dbReference type="AlphaFoldDB" id="A0A3E1EVH0"/>
<dbReference type="Proteomes" id="UP000257127">
    <property type="component" value="Unassembled WGS sequence"/>
</dbReference>
<gene>
    <name evidence="3" type="ORF">DXU93_12380</name>
</gene>
<accession>A0A3E1EVH0</accession>
<keyword evidence="1" id="KW-0732">Signal</keyword>
<keyword evidence="4" id="KW-1185">Reference proteome</keyword>
<reference evidence="3 4" key="1">
    <citation type="submission" date="2018-08" db="EMBL/GenBank/DDBJ databases">
        <title>The draft genome squence of Brumimicrobium sp. N62.</title>
        <authorList>
            <person name="Du Z.-J."/>
            <person name="Luo H.-R."/>
        </authorList>
    </citation>
    <scope>NUCLEOTIDE SEQUENCE [LARGE SCALE GENOMIC DNA]</scope>
    <source>
        <strain evidence="3 4">N62</strain>
    </source>
</reference>
<name>A0A3E1EVH0_9FLAO</name>
<dbReference type="Pfam" id="PF04264">
    <property type="entry name" value="YceI"/>
    <property type="match status" value="1"/>
</dbReference>
<dbReference type="EMBL" id="QURB01000008">
    <property type="protein sequence ID" value="RFC53555.1"/>
    <property type="molecule type" value="Genomic_DNA"/>
</dbReference>
<protein>
    <submittedName>
        <fullName evidence="3">YceI family protein</fullName>
    </submittedName>
</protein>
<feature type="domain" description="Lipid/polyisoprenoid-binding YceI-like" evidence="2">
    <location>
        <begin position="46"/>
        <end position="212"/>
    </location>
</feature>
<evidence type="ECO:0000256" key="1">
    <source>
        <dbReference type="SAM" id="SignalP"/>
    </source>
</evidence>
<dbReference type="InterPro" id="IPR036761">
    <property type="entry name" value="TTHA0802/YceI-like_sf"/>
</dbReference>